<sequence length="395" mass="43343">MTWTSELQVLASRNPFIDELVKQGYAVGFVNAHLVIFGVPYLNAAGDLMYLDMISPLDLREGNLIDRPSDHKLYFAGEVPCNIDGNKISAGTAEEVRFVSDEIVGNRMLSNKPEGGRQYESIEEKIYQYLALISAPAVHKYPGVTPRAALKKHVEAAPSPLRFPDTLSAREGMVGLSHRLRGQKVAIIGCGGTGAYVLDYLAKTHLEEIHLFDDDIVHVHTLFRLPGVYGEKHLGTPKVIALGEAYAEFHGGIKPQLKRVDRNNIACLAGFDFVFVCVDDAPSRQMIAQACHDAARPFVDVGMGLNQGRNGLYGFVRIAGGAVGDFDKLNGTPYMPAQNAEDREYRNQPQIAELNALNAAMAVIRFKQHMGFFDRLNESHAAVFDVAGMALDTVV</sequence>
<dbReference type="AlphaFoldDB" id="A0A2U2HPE4"/>
<dbReference type="OrthoDB" id="8773615at2"/>
<evidence type="ECO:0000313" key="4">
    <source>
        <dbReference type="Proteomes" id="UP000241421"/>
    </source>
</evidence>
<feature type="domain" description="THIF-type NAD/FAD binding fold" evidence="1">
    <location>
        <begin position="178"/>
        <end position="303"/>
    </location>
</feature>
<proteinExistence type="predicted"/>
<dbReference type="EMBL" id="PXWF02000091">
    <property type="protein sequence ID" value="PWF49394.1"/>
    <property type="molecule type" value="Genomic_DNA"/>
</dbReference>
<dbReference type="InterPro" id="IPR046741">
    <property type="entry name" value="DUF6791"/>
</dbReference>
<dbReference type="Pfam" id="PF00899">
    <property type="entry name" value="ThiF"/>
    <property type="match status" value="1"/>
</dbReference>
<accession>A0A2U2HPE4</accession>
<protein>
    <submittedName>
        <fullName evidence="3">ThiF family adenylyltransferase</fullName>
    </submittedName>
</protein>
<dbReference type="Pfam" id="PF20590">
    <property type="entry name" value="DUF6791"/>
    <property type="match status" value="1"/>
</dbReference>
<dbReference type="InterPro" id="IPR045886">
    <property type="entry name" value="ThiF/MoeB/HesA"/>
</dbReference>
<evidence type="ECO:0000259" key="1">
    <source>
        <dbReference type="Pfam" id="PF00899"/>
    </source>
</evidence>
<dbReference type="Proteomes" id="UP000241421">
    <property type="component" value="Unassembled WGS sequence"/>
</dbReference>
<dbReference type="RefSeq" id="WP_106756695.1">
    <property type="nucleotide sequence ID" value="NZ_PXWF02000091.1"/>
</dbReference>
<keyword evidence="3" id="KW-0548">Nucleotidyltransferase</keyword>
<evidence type="ECO:0000313" key="3">
    <source>
        <dbReference type="EMBL" id="PWF49394.1"/>
    </source>
</evidence>
<dbReference type="GO" id="GO:0004792">
    <property type="term" value="F:thiosulfate-cyanide sulfurtransferase activity"/>
    <property type="evidence" value="ECO:0007669"/>
    <property type="project" value="TreeGrafter"/>
</dbReference>
<keyword evidence="4" id="KW-1185">Reference proteome</keyword>
<organism evidence="3 4">
    <name type="scientific">Massilia glaciei</name>
    <dbReference type="NCBI Taxonomy" id="1524097"/>
    <lineage>
        <taxon>Bacteria</taxon>
        <taxon>Pseudomonadati</taxon>
        <taxon>Pseudomonadota</taxon>
        <taxon>Betaproteobacteria</taxon>
        <taxon>Burkholderiales</taxon>
        <taxon>Oxalobacteraceae</taxon>
        <taxon>Telluria group</taxon>
        <taxon>Massilia</taxon>
    </lineage>
</organism>
<dbReference type="GO" id="GO:0008641">
    <property type="term" value="F:ubiquitin-like modifier activating enzyme activity"/>
    <property type="evidence" value="ECO:0007669"/>
    <property type="project" value="InterPro"/>
</dbReference>
<evidence type="ECO:0000259" key="2">
    <source>
        <dbReference type="Pfam" id="PF20590"/>
    </source>
</evidence>
<dbReference type="PANTHER" id="PTHR10953">
    <property type="entry name" value="UBIQUITIN-ACTIVATING ENZYME E1"/>
    <property type="match status" value="1"/>
</dbReference>
<dbReference type="SUPFAM" id="SSF69572">
    <property type="entry name" value="Activating enzymes of the ubiquitin-like proteins"/>
    <property type="match status" value="1"/>
</dbReference>
<comment type="caution">
    <text evidence="3">The sequence shown here is derived from an EMBL/GenBank/DDBJ whole genome shotgun (WGS) entry which is preliminary data.</text>
</comment>
<dbReference type="Gene3D" id="3.40.50.720">
    <property type="entry name" value="NAD(P)-binding Rossmann-like Domain"/>
    <property type="match status" value="1"/>
</dbReference>
<dbReference type="PANTHER" id="PTHR10953:SF247">
    <property type="entry name" value="SLL6053 PROTEIN"/>
    <property type="match status" value="1"/>
</dbReference>
<dbReference type="GO" id="GO:0005737">
    <property type="term" value="C:cytoplasm"/>
    <property type="evidence" value="ECO:0007669"/>
    <property type="project" value="TreeGrafter"/>
</dbReference>
<dbReference type="InterPro" id="IPR000594">
    <property type="entry name" value="ThiF_NAD_FAD-bd"/>
</dbReference>
<name>A0A2U2HPE4_9BURK</name>
<dbReference type="InterPro" id="IPR035985">
    <property type="entry name" value="Ubiquitin-activating_enz"/>
</dbReference>
<reference evidence="3 4" key="1">
    <citation type="submission" date="2018-04" db="EMBL/GenBank/DDBJ databases">
        <title>Massilia violaceinigra sp. nov., a novel purple-pigmented bacterium isolated from Tianshan glacier, Xinjiang, China.</title>
        <authorList>
            <person name="Wang H."/>
        </authorList>
    </citation>
    <scope>NUCLEOTIDE SEQUENCE [LARGE SCALE GENOMIC DNA]</scope>
    <source>
        <strain evidence="3 4">B448-2</strain>
    </source>
</reference>
<keyword evidence="3" id="KW-0808">Transferase</keyword>
<dbReference type="CDD" id="cd01483">
    <property type="entry name" value="E1_enzyme_family"/>
    <property type="match status" value="1"/>
</dbReference>
<dbReference type="GO" id="GO:0016779">
    <property type="term" value="F:nucleotidyltransferase activity"/>
    <property type="evidence" value="ECO:0007669"/>
    <property type="project" value="UniProtKB-KW"/>
</dbReference>
<feature type="domain" description="DUF6791" evidence="2">
    <location>
        <begin position="17"/>
        <end position="166"/>
    </location>
</feature>
<gene>
    <name evidence="3" type="ORF">C7C56_006750</name>
</gene>